<dbReference type="InterPro" id="IPR019740">
    <property type="entry name" value="Pyridox_Oxase_CS"/>
</dbReference>
<evidence type="ECO:0000256" key="3">
    <source>
        <dbReference type="ARBA" id="ARBA00005037"/>
    </source>
</evidence>
<dbReference type="Pfam" id="PF01243">
    <property type="entry name" value="PNPOx_N"/>
    <property type="match status" value="1"/>
</dbReference>
<dbReference type="OrthoDB" id="303614at2759"/>
<dbReference type="EMBL" id="KV454410">
    <property type="protein sequence ID" value="ODQ64939.1"/>
    <property type="molecule type" value="Genomic_DNA"/>
</dbReference>
<feature type="domain" description="Pyridoxamine 5'-phosphate oxidase N-terminal" evidence="8">
    <location>
        <begin position="44"/>
        <end position="169"/>
    </location>
</feature>
<dbReference type="NCBIfam" id="NF004231">
    <property type="entry name" value="PRK05679.1"/>
    <property type="match status" value="1"/>
</dbReference>
<dbReference type="InterPro" id="IPR000659">
    <property type="entry name" value="Pyridox_Oxase"/>
</dbReference>
<dbReference type="STRING" id="857566.A0A1E3PHQ8"/>
<dbReference type="HAMAP" id="MF_01629">
    <property type="entry name" value="PdxH"/>
    <property type="match status" value="1"/>
</dbReference>
<keyword evidence="11" id="KW-1185">Reference proteome</keyword>
<dbReference type="InterPro" id="IPR011576">
    <property type="entry name" value="Pyridox_Oxase_N"/>
</dbReference>
<keyword evidence="5" id="KW-0285">Flavoprotein</keyword>
<accession>A0A1E3PHQ8</accession>
<evidence type="ECO:0000256" key="5">
    <source>
        <dbReference type="ARBA" id="ARBA00022630"/>
    </source>
</evidence>
<evidence type="ECO:0000256" key="2">
    <source>
        <dbReference type="ARBA" id="ARBA00004738"/>
    </source>
</evidence>
<dbReference type="Pfam" id="PF10590">
    <property type="entry name" value="PNP_phzG_C"/>
    <property type="match status" value="1"/>
</dbReference>
<sequence length="228" mass="26398">MADSNIKKNAMIFAPKTSQYGKDTLSESQIFTDPIKQFLAWFSEAQAAKISIPEAATISTASLPSGRVSSRVVLFKELDPRGFVIYSNWSTSKKNSDLRTNPWMAMSFFWKELERQVRIEGQIEWLAEEESRIYFATRPRDSKIGAWASPQSQIVASREELDDKVKEFTKRFEGVEDKDIPCPPFWGGIRIVPVEWEFWQGRHGRVHDRIVYRRGSEEEKFEINRIAP</sequence>
<dbReference type="GO" id="GO:0008615">
    <property type="term" value="P:pyridoxine biosynthetic process"/>
    <property type="evidence" value="ECO:0007669"/>
    <property type="project" value="InterPro"/>
</dbReference>
<dbReference type="AlphaFoldDB" id="A0A1E3PHQ8"/>
<dbReference type="Gene3D" id="2.30.110.10">
    <property type="entry name" value="Electron Transport, Fmn-binding Protein, Chain A"/>
    <property type="match status" value="1"/>
</dbReference>
<dbReference type="PANTHER" id="PTHR10851">
    <property type="entry name" value="PYRIDOXINE-5-PHOSPHATE OXIDASE"/>
    <property type="match status" value="1"/>
</dbReference>
<dbReference type="GO" id="GO:0004733">
    <property type="term" value="F:pyridoxamine phosphate oxidase activity"/>
    <property type="evidence" value="ECO:0007669"/>
    <property type="project" value="UniProtKB-EC"/>
</dbReference>
<comment type="pathway">
    <text evidence="2">Cofactor metabolism; pyridoxal 5'-phosphate salvage; pyridoxal 5'-phosphate from pyridoxamine 5'-phosphate: step 1/1.</text>
</comment>
<dbReference type="PIRSF" id="PIRSF000190">
    <property type="entry name" value="Pyd_amn-ph_oxd"/>
    <property type="match status" value="1"/>
</dbReference>
<dbReference type="PROSITE" id="PS01064">
    <property type="entry name" value="PYRIDOX_OXIDASE"/>
    <property type="match status" value="1"/>
</dbReference>
<dbReference type="NCBIfam" id="TIGR00558">
    <property type="entry name" value="pdxH"/>
    <property type="match status" value="1"/>
</dbReference>
<evidence type="ECO:0000256" key="1">
    <source>
        <dbReference type="ARBA" id="ARBA00001917"/>
    </source>
</evidence>
<proteinExistence type="inferred from homology"/>
<dbReference type="EC" id="1.4.3.5" evidence="4"/>
<dbReference type="InterPro" id="IPR012349">
    <property type="entry name" value="Split_barrel_FMN-bd"/>
</dbReference>
<evidence type="ECO:0000313" key="11">
    <source>
        <dbReference type="Proteomes" id="UP000095009"/>
    </source>
</evidence>
<dbReference type="InterPro" id="IPR019576">
    <property type="entry name" value="Pyridoxamine_oxidase_dimer_C"/>
</dbReference>
<organism evidence="10 11">
    <name type="scientific">Nadsonia fulvescens var. elongata DSM 6958</name>
    <dbReference type="NCBI Taxonomy" id="857566"/>
    <lineage>
        <taxon>Eukaryota</taxon>
        <taxon>Fungi</taxon>
        <taxon>Dikarya</taxon>
        <taxon>Ascomycota</taxon>
        <taxon>Saccharomycotina</taxon>
        <taxon>Dipodascomycetes</taxon>
        <taxon>Dipodascales</taxon>
        <taxon>Dipodascales incertae sedis</taxon>
        <taxon>Nadsonia</taxon>
    </lineage>
</organism>
<evidence type="ECO:0000256" key="7">
    <source>
        <dbReference type="ARBA" id="ARBA00023002"/>
    </source>
</evidence>
<dbReference type="GO" id="GO:0010181">
    <property type="term" value="F:FMN binding"/>
    <property type="evidence" value="ECO:0007669"/>
    <property type="project" value="InterPro"/>
</dbReference>
<dbReference type="Proteomes" id="UP000095009">
    <property type="component" value="Unassembled WGS sequence"/>
</dbReference>
<dbReference type="SUPFAM" id="SSF50475">
    <property type="entry name" value="FMN-binding split barrel"/>
    <property type="match status" value="1"/>
</dbReference>
<evidence type="ECO:0000256" key="4">
    <source>
        <dbReference type="ARBA" id="ARBA00012801"/>
    </source>
</evidence>
<evidence type="ECO:0000256" key="6">
    <source>
        <dbReference type="ARBA" id="ARBA00022643"/>
    </source>
</evidence>
<evidence type="ECO:0000259" key="9">
    <source>
        <dbReference type="Pfam" id="PF10590"/>
    </source>
</evidence>
<dbReference type="PANTHER" id="PTHR10851:SF0">
    <property type="entry name" value="PYRIDOXINE-5'-PHOSPHATE OXIDASE"/>
    <property type="match status" value="1"/>
</dbReference>
<reference evidence="10 11" key="1">
    <citation type="journal article" date="2016" name="Proc. Natl. Acad. Sci. U.S.A.">
        <title>Comparative genomics of biotechnologically important yeasts.</title>
        <authorList>
            <person name="Riley R."/>
            <person name="Haridas S."/>
            <person name="Wolfe K.H."/>
            <person name="Lopes M.R."/>
            <person name="Hittinger C.T."/>
            <person name="Goeker M."/>
            <person name="Salamov A.A."/>
            <person name="Wisecaver J.H."/>
            <person name="Long T.M."/>
            <person name="Calvey C.H."/>
            <person name="Aerts A.L."/>
            <person name="Barry K.W."/>
            <person name="Choi C."/>
            <person name="Clum A."/>
            <person name="Coughlan A.Y."/>
            <person name="Deshpande S."/>
            <person name="Douglass A.P."/>
            <person name="Hanson S.J."/>
            <person name="Klenk H.-P."/>
            <person name="LaButti K.M."/>
            <person name="Lapidus A."/>
            <person name="Lindquist E.A."/>
            <person name="Lipzen A.M."/>
            <person name="Meier-Kolthoff J.P."/>
            <person name="Ohm R.A."/>
            <person name="Otillar R.P."/>
            <person name="Pangilinan J.L."/>
            <person name="Peng Y."/>
            <person name="Rokas A."/>
            <person name="Rosa C.A."/>
            <person name="Scheuner C."/>
            <person name="Sibirny A.A."/>
            <person name="Slot J.C."/>
            <person name="Stielow J.B."/>
            <person name="Sun H."/>
            <person name="Kurtzman C.P."/>
            <person name="Blackwell M."/>
            <person name="Grigoriev I.V."/>
            <person name="Jeffries T.W."/>
        </authorList>
    </citation>
    <scope>NUCLEOTIDE SEQUENCE [LARGE SCALE GENOMIC DNA]</scope>
    <source>
        <strain evidence="10 11">DSM 6958</strain>
    </source>
</reference>
<name>A0A1E3PHQ8_9ASCO</name>
<gene>
    <name evidence="10" type="ORF">NADFUDRAFT_51537</name>
</gene>
<comment type="cofactor">
    <cofactor evidence="1">
        <name>FMN</name>
        <dbReference type="ChEBI" id="CHEBI:58210"/>
    </cofactor>
</comment>
<protein>
    <recommendedName>
        <fullName evidence="4">pyridoxal 5'-phosphate synthase</fullName>
        <ecNumber evidence="4">1.4.3.5</ecNumber>
    </recommendedName>
</protein>
<comment type="pathway">
    <text evidence="3">Cofactor metabolism; pyridoxal 5'-phosphate salvage; pyridoxal 5'-phosphate from pyridoxine 5'-phosphate: step 1/1.</text>
</comment>
<keyword evidence="6" id="KW-0288">FMN</keyword>
<feature type="domain" description="Pyridoxine 5'-phosphate oxidase dimerisation C-terminal" evidence="9">
    <location>
        <begin position="186"/>
        <end position="228"/>
    </location>
</feature>
<keyword evidence="7" id="KW-0560">Oxidoreductase</keyword>
<dbReference type="UniPathway" id="UPA01068">
    <property type="reaction ID" value="UER00304"/>
</dbReference>
<evidence type="ECO:0000259" key="8">
    <source>
        <dbReference type="Pfam" id="PF01243"/>
    </source>
</evidence>
<evidence type="ECO:0000313" key="10">
    <source>
        <dbReference type="EMBL" id="ODQ64939.1"/>
    </source>
</evidence>